<accession>A0A5B7CSV9</accession>
<evidence type="ECO:0000313" key="2">
    <source>
        <dbReference type="EMBL" id="MPC10553.1"/>
    </source>
</evidence>
<gene>
    <name evidence="2" type="ORF">E2C01_003190</name>
</gene>
<evidence type="ECO:0000313" key="3">
    <source>
        <dbReference type="Proteomes" id="UP000324222"/>
    </source>
</evidence>
<dbReference type="EMBL" id="VSRR010000121">
    <property type="protein sequence ID" value="MPC10553.1"/>
    <property type="molecule type" value="Genomic_DNA"/>
</dbReference>
<dbReference type="AlphaFoldDB" id="A0A5B7CSV9"/>
<proteinExistence type="predicted"/>
<feature type="region of interest" description="Disordered" evidence="1">
    <location>
        <begin position="46"/>
        <end position="91"/>
    </location>
</feature>
<sequence length="91" mass="10095">MLGVEFLALKYTYFKPTHTHSHDAPSVTYTDKCLYIRVSRYKSPHPLVRARKNPAKTQSSGGEGFLPDWEGKRTQLPPGGNVVSYGSGAEL</sequence>
<protein>
    <submittedName>
        <fullName evidence="2">Uncharacterized protein</fullName>
    </submittedName>
</protein>
<reference evidence="2 3" key="1">
    <citation type="submission" date="2019-05" db="EMBL/GenBank/DDBJ databases">
        <title>Another draft genome of Portunus trituberculatus and its Hox gene families provides insights of decapod evolution.</title>
        <authorList>
            <person name="Jeong J.-H."/>
            <person name="Song I."/>
            <person name="Kim S."/>
            <person name="Choi T."/>
            <person name="Kim D."/>
            <person name="Ryu S."/>
            <person name="Kim W."/>
        </authorList>
    </citation>
    <scope>NUCLEOTIDE SEQUENCE [LARGE SCALE GENOMIC DNA]</scope>
    <source>
        <tissue evidence="2">Muscle</tissue>
    </source>
</reference>
<evidence type="ECO:0000256" key="1">
    <source>
        <dbReference type="SAM" id="MobiDB-lite"/>
    </source>
</evidence>
<comment type="caution">
    <text evidence="2">The sequence shown here is derived from an EMBL/GenBank/DDBJ whole genome shotgun (WGS) entry which is preliminary data.</text>
</comment>
<dbReference type="Proteomes" id="UP000324222">
    <property type="component" value="Unassembled WGS sequence"/>
</dbReference>
<keyword evidence="3" id="KW-1185">Reference proteome</keyword>
<organism evidence="2 3">
    <name type="scientific">Portunus trituberculatus</name>
    <name type="common">Swimming crab</name>
    <name type="synonym">Neptunus trituberculatus</name>
    <dbReference type="NCBI Taxonomy" id="210409"/>
    <lineage>
        <taxon>Eukaryota</taxon>
        <taxon>Metazoa</taxon>
        <taxon>Ecdysozoa</taxon>
        <taxon>Arthropoda</taxon>
        <taxon>Crustacea</taxon>
        <taxon>Multicrustacea</taxon>
        <taxon>Malacostraca</taxon>
        <taxon>Eumalacostraca</taxon>
        <taxon>Eucarida</taxon>
        <taxon>Decapoda</taxon>
        <taxon>Pleocyemata</taxon>
        <taxon>Brachyura</taxon>
        <taxon>Eubrachyura</taxon>
        <taxon>Portunoidea</taxon>
        <taxon>Portunidae</taxon>
        <taxon>Portuninae</taxon>
        <taxon>Portunus</taxon>
    </lineage>
</organism>
<name>A0A5B7CSV9_PORTR</name>